<feature type="transmembrane region" description="Helical" evidence="1">
    <location>
        <begin position="117"/>
        <end position="137"/>
    </location>
</feature>
<proteinExistence type="predicted"/>
<name>W9QZQ0_9ROSA</name>
<dbReference type="AlphaFoldDB" id="W9QZQ0"/>
<feature type="transmembrane region" description="Helical" evidence="1">
    <location>
        <begin position="60"/>
        <end position="78"/>
    </location>
</feature>
<keyword evidence="3" id="KW-1185">Reference proteome</keyword>
<feature type="transmembrane region" description="Helical" evidence="1">
    <location>
        <begin position="31"/>
        <end position="53"/>
    </location>
</feature>
<protein>
    <submittedName>
        <fullName evidence="2">MATE efflux family protein 6</fullName>
    </submittedName>
</protein>
<evidence type="ECO:0000313" key="3">
    <source>
        <dbReference type="Proteomes" id="UP000030645"/>
    </source>
</evidence>
<reference evidence="3" key="1">
    <citation type="submission" date="2013-01" db="EMBL/GenBank/DDBJ databases">
        <title>Draft Genome Sequence of a Mulberry Tree, Morus notabilis C.K. Schneid.</title>
        <authorList>
            <person name="He N."/>
            <person name="Zhao S."/>
        </authorList>
    </citation>
    <scope>NUCLEOTIDE SEQUENCE</scope>
</reference>
<evidence type="ECO:0000256" key="1">
    <source>
        <dbReference type="SAM" id="Phobius"/>
    </source>
</evidence>
<dbReference type="EMBL" id="KE343479">
    <property type="protein sequence ID" value="EXB30270.1"/>
    <property type="molecule type" value="Genomic_DNA"/>
</dbReference>
<dbReference type="STRING" id="981085.W9QZQ0"/>
<keyword evidence="1" id="KW-0472">Membrane</keyword>
<sequence>MTFLTVSTPELILYPSTIGIARGCGWQKMGAFVNLGAFYVVGVPTAIILAFVLHLKAKGLWLGITAAFLVQILFFLILRASVRVPDVACFGWLAVEITANEVRVGARQARRENRDDAHAATICQLFPSVAVLFPAFFHSHDSRLRRRSSRTCKTQFGKGKPKGVKLPVRMAEFLEKFGSSSSSVVADVRQPNSPGTARSLDLRATRREELKIDDEGIY</sequence>
<keyword evidence="1" id="KW-1133">Transmembrane helix</keyword>
<keyword evidence="1" id="KW-0812">Transmembrane</keyword>
<dbReference type="eggNOG" id="KOG1347">
    <property type="taxonomic scope" value="Eukaryota"/>
</dbReference>
<organism evidence="2 3">
    <name type="scientific">Morus notabilis</name>
    <dbReference type="NCBI Taxonomy" id="981085"/>
    <lineage>
        <taxon>Eukaryota</taxon>
        <taxon>Viridiplantae</taxon>
        <taxon>Streptophyta</taxon>
        <taxon>Embryophyta</taxon>
        <taxon>Tracheophyta</taxon>
        <taxon>Spermatophyta</taxon>
        <taxon>Magnoliopsida</taxon>
        <taxon>eudicotyledons</taxon>
        <taxon>Gunneridae</taxon>
        <taxon>Pentapetalae</taxon>
        <taxon>rosids</taxon>
        <taxon>fabids</taxon>
        <taxon>Rosales</taxon>
        <taxon>Moraceae</taxon>
        <taxon>Moreae</taxon>
        <taxon>Morus</taxon>
    </lineage>
</organism>
<gene>
    <name evidence="2" type="ORF">L484_020910</name>
</gene>
<accession>W9QZQ0</accession>
<evidence type="ECO:0000313" key="2">
    <source>
        <dbReference type="EMBL" id="EXB30270.1"/>
    </source>
</evidence>
<dbReference type="PANTHER" id="PTHR11206">
    <property type="entry name" value="MULTIDRUG RESISTANCE PROTEIN"/>
    <property type="match status" value="1"/>
</dbReference>
<dbReference type="Proteomes" id="UP000030645">
    <property type="component" value="Unassembled WGS sequence"/>
</dbReference>